<dbReference type="EMBL" id="HBHJ01019141">
    <property type="protein sequence ID" value="CAD9693927.1"/>
    <property type="molecule type" value="Transcribed_RNA"/>
</dbReference>
<evidence type="ECO:0000256" key="3">
    <source>
        <dbReference type="SAM" id="SignalP"/>
    </source>
</evidence>
<dbReference type="InterPro" id="IPR017499">
    <property type="entry name" value="Thf1"/>
</dbReference>
<dbReference type="PANTHER" id="PTHR34793:SF1">
    <property type="entry name" value="PROTEIN THYLAKOID FORMATION 1, CHLOROPLASTIC"/>
    <property type="match status" value="1"/>
</dbReference>
<evidence type="ECO:0000256" key="2">
    <source>
        <dbReference type="SAM" id="MobiDB-lite"/>
    </source>
</evidence>
<dbReference type="GO" id="GO:0010207">
    <property type="term" value="P:photosystem II assembly"/>
    <property type="evidence" value="ECO:0007669"/>
    <property type="project" value="InterPro"/>
</dbReference>
<keyword evidence="3" id="KW-0732">Signal</keyword>
<sequence length="304" mass="33143">MASLRSLCVAAAVAAVFVARDSSAFTAGPGRLVMRHHPRAWVTMSSETVSAQPTTPVANAVPPVSVAIQKFNELYSKPIIPMYRALINDLIVTTHLTVVRKDFQYNQFFGLGMQTIYESFFTSYPEPGAAKDIFDAILGSLNLDPAVVAADTKAVLEWADGKTEAAVLASIDAPEGSAIAETMAAVKANEKFIYSRVFAIGVFKVMGKVGLDTISEDDLERWFSAMNITTGLIKSDYDLFNGSIERMRDAEQMFKEIEIREKKKLADRLEKKAKSAAEAAAKKAQGVSEEDDEDAPTEQQSAEI</sequence>
<gene>
    <name evidence="4" type="ORF">RMAR1173_LOCUS12640</name>
    <name evidence="5" type="ORF">RMAR1173_LOCUS12641</name>
</gene>
<evidence type="ECO:0000313" key="4">
    <source>
        <dbReference type="EMBL" id="CAD9693922.1"/>
    </source>
</evidence>
<dbReference type="AlphaFoldDB" id="A0A6U1AK03"/>
<feature type="chain" id="PRO_5036191888" evidence="3">
    <location>
        <begin position="25"/>
        <end position="304"/>
    </location>
</feature>
<protein>
    <submittedName>
        <fullName evidence="5">Uncharacterized protein</fullName>
    </submittedName>
</protein>
<dbReference type="PANTHER" id="PTHR34793">
    <property type="entry name" value="PROTEIN THYLAKOID FORMATION 1, CHLOROPLASTIC"/>
    <property type="match status" value="1"/>
</dbReference>
<dbReference type="Pfam" id="PF11264">
    <property type="entry name" value="ThylakoidFormat"/>
    <property type="match status" value="1"/>
</dbReference>
<organism evidence="5">
    <name type="scientific">Rhizochromulina marina</name>
    <dbReference type="NCBI Taxonomy" id="1034831"/>
    <lineage>
        <taxon>Eukaryota</taxon>
        <taxon>Sar</taxon>
        <taxon>Stramenopiles</taxon>
        <taxon>Ochrophyta</taxon>
        <taxon>Dictyochophyceae</taxon>
        <taxon>Rhizochromulinales</taxon>
        <taxon>Rhizochromulina</taxon>
    </lineage>
</organism>
<feature type="region of interest" description="Disordered" evidence="2">
    <location>
        <begin position="280"/>
        <end position="304"/>
    </location>
</feature>
<feature type="signal peptide" evidence="3">
    <location>
        <begin position="1"/>
        <end position="24"/>
    </location>
</feature>
<dbReference type="EMBL" id="HBHJ01019140">
    <property type="protein sequence ID" value="CAD9693922.1"/>
    <property type="molecule type" value="Transcribed_RNA"/>
</dbReference>
<accession>A0A6U1AK03</accession>
<name>A0A6U1AK03_9STRA</name>
<keyword evidence="1" id="KW-0175">Coiled coil</keyword>
<evidence type="ECO:0000313" key="5">
    <source>
        <dbReference type="EMBL" id="CAD9693927.1"/>
    </source>
</evidence>
<proteinExistence type="predicted"/>
<reference evidence="5" key="1">
    <citation type="submission" date="2021-01" db="EMBL/GenBank/DDBJ databases">
        <authorList>
            <person name="Corre E."/>
            <person name="Pelletier E."/>
            <person name="Niang G."/>
            <person name="Scheremetjew M."/>
            <person name="Finn R."/>
            <person name="Kale V."/>
            <person name="Holt S."/>
            <person name="Cochrane G."/>
            <person name="Meng A."/>
            <person name="Brown T."/>
            <person name="Cohen L."/>
        </authorList>
    </citation>
    <scope>NUCLEOTIDE SEQUENCE</scope>
    <source>
        <strain evidence="5">CCMP1243</strain>
    </source>
</reference>
<evidence type="ECO:0000256" key="1">
    <source>
        <dbReference type="ARBA" id="ARBA00023054"/>
    </source>
</evidence>